<dbReference type="PANTHER" id="PTHR13812:SF19">
    <property type="entry name" value="KETIMINE REDUCTASE MU-CRYSTALLIN"/>
    <property type="match status" value="1"/>
</dbReference>
<keyword evidence="2" id="KW-1185">Reference proteome</keyword>
<dbReference type="Gene3D" id="3.30.1780.10">
    <property type="entry name" value="ornithine cyclodeaminase, domain 1"/>
    <property type="match status" value="1"/>
</dbReference>
<dbReference type="SUPFAM" id="SSF51735">
    <property type="entry name" value="NAD(P)-binding Rossmann-fold domains"/>
    <property type="match status" value="1"/>
</dbReference>
<dbReference type="PIRSF" id="PIRSF001439">
    <property type="entry name" value="CryM"/>
    <property type="match status" value="1"/>
</dbReference>
<evidence type="ECO:0000313" key="1">
    <source>
        <dbReference type="EMBL" id="SDR19950.1"/>
    </source>
</evidence>
<dbReference type="GO" id="GO:0005737">
    <property type="term" value="C:cytoplasm"/>
    <property type="evidence" value="ECO:0007669"/>
    <property type="project" value="TreeGrafter"/>
</dbReference>
<dbReference type="OrthoDB" id="214116at2157"/>
<accession>A0A1H1H3D6</accession>
<dbReference type="RefSeq" id="WP_090382772.1">
    <property type="nucleotide sequence ID" value="NZ_FNLC01000002.1"/>
</dbReference>
<proteinExistence type="predicted"/>
<dbReference type="InterPro" id="IPR036291">
    <property type="entry name" value="NAD(P)-bd_dom_sf"/>
</dbReference>
<dbReference type="Proteomes" id="UP000198848">
    <property type="component" value="Unassembled WGS sequence"/>
</dbReference>
<dbReference type="Gene3D" id="3.40.50.720">
    <property type="entry name" value="NAD(P)-binding Rossmann-like Domain"/>
    <property type="match status" value="1"/>
</dbReference>
<name>A0A1H1H3D6_NATTX</name>
<organism evidence="1 2">
    <name type="scientific">Natronobacterium texcoconense</name>
    <dbReference type="NCBI Taxonomy" id="1095778"/>
    <lineage>
        <taxon>Archaea</taxon>
        <taxon>Methanobacteriati</taxon>
        <taxon>Methanobacteriota</taxon>
        <taxon>Stenosarchaea group</taxon>
        <taxon>Halobacteria</taxon>
        <taxon>Halobacteriales</taxon>
        <taxon>Natrialbaceae</taxon>
        <taxon>Natronobacterium</taxon>
    </lineage>
</organism>
<dbReference type="STRING" id="1095778.SAMN04489842_2771"/>
<dbReference type="Pfam" id="PF02423">
    <property type="entry name" value="OCD_Mu_crystall"/>
    <property type="match status" value="1"/>
</dbReference>
<sequence length="327" mass="34507">MVRILAAPQVASLLDVEDLLSVIETALIKQGRGEVVRPERPHFPVGEGIDPDRPNEPLGTGLTMPAYVHGSDYYATKLASFFEENSEHDLPTINAQIVVNDAATGLPVAVMDGTHITGMRTGCIGGLAARELATEPVELGVVGAGTQARWQTRAIAAATDLERVRIYSPSDSRIACATELDDELEATVEPVDTARAAVEGANTIVTATPAESPVLDGDWLEPGTLVVAVGAFSPEMQELDRTTFERASRTFADVPEEVTDTGDLLATDLGKDDIVPFAEVLEGESGRRADDEILVVESVGSAVFDAATAASVVERAEANDVGTTVDL</sequence>
<gene>
    <name evidence="1" type="ORF">SAMN04489842_2771</name>
</gene>
<dbReference type="InterPro" id="IPR003462">
    <property type="entry name" value="ODC_Mu_crystall"/>
</dbReference>
<dbReference type="EMBL" id="FNLC01000002">
    <property type="protein sequence ID" value="SDR19950.1"/>
    <property type="molecule type" value="Genomic_DNA"/>
</dbReference>
<protein>
    <submittedName>
        <fullName evidence="1">Alanine dehydrogenase</fullName>
    </submittedName>
</protein>
<dbReference type="InterPro" id="IPR023401">
    <property type="entry name" value="ODC_N"/>
</dbReference>
<reference evidence="2" key="1">
    <citation type="submission" date="2016-10" db="EMBL/GenBank/DDBJ databases">
        <authorList>
            <person name="Varghese N."/>
            <person name="Submissions S."/>
        </authorList>
    </citation>
    <scope>NUCLEOTIDE SEQUENCE [LARGE SCALE GENOMIC DNA]</scope>
    <source>
        <strain evidence="2">DSM 24767</strain>
    </source>
</reference>
<dbReference type="PANTHER" id="PTHR13812">
    <property type="entry name" value="KETIMINE REDUCTASE MU-CRYSTALLIN"/>
    <property type="match status" value="1"/>
</dbReference>
<dbReference type="AlphaFoldDB" id="A0A1H1H3D6"/>
<evidence type="ECO:0000313" key="2">
    <source>
        <dbReference type="Proteomes" id="UP000198848"/>
    </source>
</evidence>